<dbReference type="AlphaFoldDB" id="A0A926IG81"/>
<accession>A0A926IG81</accession>
<proteinExistence type="predicted"/>
<evidence type="ECO:0000313" key="2">
    <source>
        <dbReference type="Proteomes" id="UP000655830"/>
    </source>
</evidence>
<reference evidence="1" key="1">
    <citation type="submission" date="2020-08" db="EMBL/GenBank/DDBJ databases">
        <title>Genome public.</title>
        <authorList>
            <person name="Liu C."/>
            <person name="Sun Q."/>
        </authorList>
    </citation>
    <scope>NUCLEOTIDE SEQUENCE</scope>
    <source>
        <strain evidence="1">NSJ-12</strain>
    </source>
</reference>
<organism evidence="1 2">
    <name type="scientific">Zhenhengia yiwuensis</name>
    <dbReference type="NCBI Taxonomy" id="2763666"/>
    <lineage>
        <taxon>Bacteria</taxon>
        <taxon>Bacillati</taxon>
        <taxon>Bacillota</taxon>
        <taxon>Clostridia</taxon>
        <taxon>Lachnospirales</taxon>
        <taxon>Lachnospiraceae</taxon>
        <taxon>Zhenhengia</taxon>
    </lineage>
</organism>
<dbReference type="RefSeq" id="WP_249334877.1">
    <property type="nucleotide sequence ID" value="NZ_JACRSY010000123.1"/>
</dbReference>
<protein>
    <submittedName>
        <fullName evidence="1">Uncharacterized protein</fullName>
    </submittedName>
</protein>
<comment type="caution">
    <text evidence="1">The sequence shown here is derived from an EMBL/GenBank/DDBJ whole genome shotgun (WGS) entry which is preliminary data.</text>
</comment>
<sequence>TPTSYIPFGLSSTQTIISNNGQQYPIYANEEDKANKKVILLNGFNDIYDTFEIKEDGSGLMTKKFMIIDDSLIDKWIISSQGDPSVNRWQLETDFYKLYPAKCTSLSSISNILASTLNAGSFNSAQVKAGIVYAHTNKTIGVSTEKTISSIEQFKEWFRGQLIIYELDIPIVTHIPKELVPTVRTHKTNILEVGGAVKPSSFKVTVPVDRIAEIEARLQALESTTVDVVL</sequence>
<feature type="non-terminal residue" evidence="1">
    <location>
        <position position="1"/>
    </location>
</feature>
<keyword evidence="2" id="KW-1185">Reference proteome</keyword>
<evidence type="ECO:0000313" key="1">
    <source>
        <dbReference type="EMBL" id="MBC8581814.1"/>
    </source>
</evidence>
<feature type="non-terminal residue" evidence="1">
    <location>
        <position position="230"/>
    </location>
</feature>
<name>A0A926IG81_9FIRM</name>
<gene>
    <name evidence="1" type="ORF">H8718_20345</name>
</gene>
<dbReference type="Proteomes" id="UP000655830">
    <property type="component" value="Unassembled WGS sequence"/>
</dbReference>
<dbReference type="EMBL" id="JACRSY010000123">
    <property type="protein sequence ID" value="MBC8581814.1"/>
    <property type="molecule type" value="Genomic_DNA"/>
</dbReference>